<dbReference type="NCBIfam" id="TIGR01777">
    <property type="entry name" value="yfcH"/>
    <property type="match status" value="1"/>
</dbReference>
<comment type="similarity">
    <text evidence="1">Belongs to the NAD(P)-dependent epimerase/dehydratase family. SDR39U1 subfamily.</text>
</comment>
<dbReference type="STRING" id="1912961.BU204_29310"/>
<dbReference type="InterPro" id="IPR001509">
    <property type="entry name" value="Epimerase_deHydtase"/>
</dbReference>
<dbReference type="Proteomes" id="UP000185596">
    <property type="component" value="Unassembled WGS sequence"/>
</dbReference>
<comment type="caution">
    <text evidence="4">The sequence shown here is derived from an EMBL/GenBank/DDBJ whole genome shotgun (WGS) entry which is preliminary data.</text>
</comment>
<feature type="domain" description="NAD-dependent epimerase/dehydratase" evidence="2">
    <location>
        <begin position="3"/>
        <end position="210"/>
    </location>
</feature>
<dbReference type="InterPro" id="IPR036291">
    <property type="entry name" value="NAD(P)-bd_dom_sf"/>
</dbReference>
<evidence type="ECO:0000259" key="3">
    <source>
        <dbReference type="Pfam" id="PF08338"/>
    </source>
</evidence>
<accession>A0A1Q8CDW7</accession>
<name>A0A1Q8CDW7_9PSEU</name>
<dbReference type="AlphaFoldDB" id="A0A1Q8CDW7"/>
<keyword evidence="5" id="KW-1185">Reference proteome</keyword>
<dbReference type="Pfam" id="PF01370">
    <property type="entry name" value="Epimerase"/>
    <property type="match status" value="1"/>
</dbReference>
<evidence type="ECO:0000313" key="5">
    <source>
        <dbReference type="Proteomes" id="UP000185596"/>
    </source>
</evidence>
<dbReference type="PANTHER" id="PTHR11092">
    <property type="entry name" value="SUGAR NUCLEOTIDE EPIMERASE RELATED"/>
    <property type="match status" value="1"/>
</dbReference>
<evidence type="ECO:0000313" key="4">
    <source>
        <dbReference type="EMBL" id="OLF12480.1"/>
    </source>
</evidence>
<evidence type="ECO:0000259" key="2">
    <source>
        <dbReference type="Pfam" id="PF01370"/>
    </source>
</evidence>
<dbReference type="RefSeq" id="WP_075129014.1">
    <property type="nucleotide sequence ID" value="NZ_MSIE01000061.1"/>
</dbReference>
<organism evidence="4 5">
    <name type="scientific">Actinophytocola xanthii</name>
    <dbReference type="NCBI Taxonomy" id="1912961"/>
    <lineage>
        <taxon>Bacteria</taxon>
        <taxon>Bacillati</taxon>
        <taxon>Actinomycetota</taxon>
        <taxon>Actinomycetes</taxon>
        <taxon>Pseudonocardiales</taxon>
        <taxon>Pseudonocardiaceae</taxon>
    </lineage>
</organism>
<dbReference type="EMBL" id="MSIE01000061">
    <property type="protein sequence ID" value="OLF12480.1"/>
    <property type="molecule type" value="Genomic_DNA"/>
</dbReference>
<dbReference type="PANTHER" id="PTHR11092:SF0">
    <property type="entry name" value="EPIMERASE FAMILY PROTEIN SDR39U1"/>
    <property type="match status" value="1"/>
</dbReference>
<reference evidence="4 5" key="1">
    <citation type="submission" date="2016-12" db="EMBL/GenBank/DDBJ databases">
        <title>The draft genome sequence of Actinophytocola sp. 11-183.</title>
        <authorList>
            <person name="Wang W."/>
            <person name="Yuan L."/>
        </authorList>
    </citation>
    <scope>NUCLEOTIDE SEQUENCE [LARGE SCALE GENOMIC DNA]</scope>
    <source>
        <strain evidence="4 5">11-183</strain>
    </source>
</reference>
<gene>
    <name evidence="4" type="ORF">BU204_29310</name>
</gene>
<proteinExistence type="inferred from homology"/>
<evidence type="ECO:0000256" key="1">
    <source>
        <dbReference type="ARBA" id="ARBA00009353"/>
    </source>
</evidence>
<dbReference type="Gene3D" id="3.40.50.720">
    <property type="entry name" value="NAD(P)-binding Rossmann-like Domain"/>
    <property type="match status" value="1"/>
</dbReference>
<feature type="domain" description="DUF1731" evidence="3">
    <location>
        <begin position="250"/>
        <end position="292"/>
    </location>
</feature>
<dbReference type="InterPro" id="IPR010099">
    <property type="entry name" value="SDR39U1"/>
</dbReference>
<dbReference type="Pfam" id="PF08338">
    <property type="entry name" value="DUF1731"/>
    <property type="match status" value="1"/>
</dbReference>
<dbReference type="SUPFAM" id="SSF51735">
    <property type="entry name" value="NAD(P)-binding Rossmann-fold domains"/>
    <property type="match status" value="1"/>
</dbReference>
<sequence>MNIAVTGSTGLLGRALVAHLREHGHRVIRLVRRRPKAEDEVLWYPELDTARLAGVGAVVHLVGERVHGRWTEHHKESIRASRVEGTRTLATALAGMRDGPRALLCASAVGYYGDRGEEALTEDSGPGEGFLAGVYRDAEDAADAAEQAGMRVAHLRFGIVQSAEGGALAWLLPRFRRGLGIRAGCGNQYVSWVSLPDLVRATTHVLTTPALSGPLNVVAPNPVTNREYADILAATLGRPRFIALTKGLTRRMFGPEVADQIVLASTRAVPERLVRSGFTFRHPRLELAFQELLSNYYLR</sequence>
<protein>
    <submittedName>
        <fullName evidence="4">TIGR01777 family protein</fullName>
    </submittedName>
</protein>
<dbReference type="InterPro" id="IPR013549">
    <property type="entry name" value="DUF1731"/>
</dbReference>
<dbReference type="OrthoDB" id="9801773at2"/>